<comment type="caution">
    <text evidence="2">The sequence shown here is derived from an EMBL/GenBank/DDBJ whole genome shotgun (WGS) entry which is preliminary data.</text>
</comment>
<name>A0A931G8C1_9ACTN</name>
<protein>
    <submittedName>
        <fullName evidence="2">Uncharacterized protein</fullName>
    </submittedName>
</protein>
<dbReference type="Proteomes" id="UP000598146">
    <property type="component" value="Unassembled WGS sequence"/>
</dbReference>
<dbReference type="EMBL" id="JADQTO010000013">
    <property type="protein sequence ID" value="MBG0564890.1"/>
    <property type="molecule type" value="Genomic_DNA"/>
</dbReference>
<sequence length="52" mass="6233">MRTRKLGYYALWRDDPCPLNGLLQGVYAFVGITDFWWVRRKAEARYKALRNP</sequence>
<dbReference type="RefSeq" id="WP_196416683.1">
    <property type="nucleotide sequence ID" value="NZ_JADQTO010000013.1"/>
</dbReference>
<organism evidence="2 3">
    <name type="scientific">Actinoplanes aureus</name>
    <dbReference type="NCBI Taxonomy" id="2792083"/>
    <lineage>
        <taxon>Bacteria</taxon>
        <taxon>Bacillati</taxon>
        <taxon>Actinomycetota</taxon>
        <taxon>Actinomycetes</taxon>
        <taxon>Micromonosporales</taxon>
        <taxon>Micromonosporaceae</taxon>
        <taxon>Actinoplanes</taxon>
    </lineage>
</organism>
<dbReference type="AlphaFoldDB" id="A0A931G8C1"/>
<dbReference type="EMBL" id="JADQTO010000053">
    <property type="protein sequence ID" value="MBG0569099.1"/>
    <property type="molecule type" value="Genomic_DNA"/>
</dbReference>
<evidence type="ECO:0000313" key="1">
    <source>
        <dbReference type="EMBL" id="MBG0564890.1"/>
    </source>
</evidence>
<dbReference type="InterPro" id="IPR026337">
    <property type="entry name" value="AKG_HExxH"/>
</dbReference>
<evidence type="ECO:0000313" key="3">
    <source>
        <dbReference type="Proteomes" id="UP000598146"/>
    </source>
</evidence>
<keyword evidence="3" id="KW-1185">Reference proteome</keyword>
<accession>A0A931G8C1</accession>
<dbReference type="NCBIfam" id="TIGR04267">
    <property type="entry name" value="mod_HExxH"/>
    <property type="match status" value="1"/>
</dbReference>
<evidence type="ECO:0000313" key="2">
    <source>
        <dbReference type="EMBL" id="MBG0569099.1"/>
    </source>
</evidence>
<reference evidence="2" key="1">
    <citation type="submission" date="2020-11" db="EMBL/GenBank/DDBJ databases">
        <title>Isolation and identification of active actinomycetes.</title>
        <authorList>
            <person name="Sun X."/>
        </authorList>
    </citation>
    <scope>NUCLEOTIDE SEQUENCE</scope>
    <source>
        <strain evidence="2">NEAU-A11</strain>
    </source>
</reference>
<gene>
    <name evidence="1" type="ORF">I4J89_25905</name>
    <name evidence="2" type="ORF">I4J89_47595</name>
</gene>
<proteinExistence type="predicted"/>